<sequence>MSVFGSIFVGGAYLLGLLTGWLAWRARRSDQNNQQAGETAMTPDQQTKLVPDAVSASAKLEALAAEIKNAKVMLHAESEEREELAAAVASLEEALKRANGRLKLILKSVKRAKSGE</sequence>
<feature type="coiled-coil region" evidence="1">
    <location>
        <begin position="60"/>
        <end position="101"/>
    </location>
</feature>
<accession>A0A3B0SVU0</accession>
<keyword evidence="2" id="KW-0472">Membrane</keyword>
<proteinExistence type="predicted"/>
<evidence type="ECO:0008006" key="4">
    <source>
        <dbReference type="Google" id="ProtNLM"/>
    </source>
</evidence>
<gene>
    <name evidence="3" type="ORF">MNBD_ALPHA05-1714</name>
</gene>
<reference evidence="3" key="1">
    <citation type="submission" date="2018-06" db="EMBL/GenBank/DDBJ databases">
        <authorList>
            <person name="Zhirakovskaya E."/>
        </authorList>
    </citation>
    <scope>NUCLEOTIDE SEQUENCE</scope>
</reference>
<keyword evidence="2" id="KW-0812">Transmembrane</keyword>
<evidence type="ECO:0000256" key="1">
    <source>
        <dbReference type="SAM" id="Coils"/>
    </source>
</evidence>
<dbReference type="AlphaFoldDB" id="A0A3B0SVU0"/>
<keyword evidence="1" id="KW-0175">Coiled coil</keyword>
<organism evidence="3">
    <name type="scientific">hydrothermal vent metagenome</name>
    <dbReference type="NCBI Taxonomy" id="652676"/>
    <lineage>
        <taxon>unclassified sequences</taxon>
        <taxon>metagenomes</taxon>
        <taxon>ecological metagenomes</taxon>
    </lineage>
</organism>
<dbReference type="EMBL" id="UOEH01000463">
    <property type="protein sequence ID" value="VAW05197.1"/>
    <property type="molecule type" value="Genomic_DNA"/>
</dbReference>
<evidence type="ECO:0000313" key="3">
    <source>
        <dbReference type="EMBL" id="VAW05197.1"/>
    </source>
</evidence>
<keyword evidence="2" id="KW-1133">Transmembrane helix</keyword>
<name>A0A3B0SVU0_9ZZZZ</name>
<feature type="transmembrane region" description="Helical" evidence="2">
    <location>
        <begin position="6"/>
        <end position="24"/>
    </location>
</feature>
<protein>
    <recommendedName>
        <fullName evidence="4">Chemotaxis protein</fullName>
    </recommendedName>
</protein>
<evidence type="ECO:0000256" key="2">
    <source>
        <dbReference type="SAM" id="Phobius"/>
    </source>
</evidence>